<evidence type="ECO:0000313" key="2">
    <source>
        <dbReference type="EMBL" id="PNY25928.1"/>
    </source>
</evidence>
<feature type="compositionally biased region" description="Basic and acidic residues" evidence="1">
    <location>
        <begin position="54"/>
        <end position="74"/>
    </location>
</feature>
<feature type="region of interest" description="Disordered" evidence="1">
    <location>
        <begin position="133"/>
        <end position="155"/>
    </location>
</feature>
<feature type="compositionally biased region" description="Basic residues" evidence="1">
    <location>
        <begin position="402"/>
        <end position="411"/>
    </location>
</feature>
<dbReference type="OrthoDB" id="5298304at2759"/>
<dbReference type="AlphaFoldDB" id="A0A2K3QEF4"/>
<dbReference type="Proteomes" id="UP000236621">
    <property type="component" value="Unassembled WGS sequence"/>
</dbReference>
<accession>A0A2K3QEF4</accession>
<evidence type="ECO:0000313" key="3">
    <source>
        <dbReference type="Proteomes" id="UP000236621"/>
    </source>
</evidence>
<feature type="compositionally biased region" description="Basic and acidic residues" evidence="1">
    <location>
        <begin position="363"/>
        <end position="386"/>
    </location>
</feature>
<proteinExistence type="predicted"/>
<feature type="compositionally biased region" description="Basic and acidic residues" evidence="1">
    <location>
        <begin position="338"/>
        <end position="354"/>
    </location>
</feature>
<feature type="compositionally biased region" description="Basic and acidic residues" evidence="1">
    <location>
        <begin position="142"/>
        <end position="154"/>
    </location>
</feature>
<organism evidence="2 3">
    <name type="scientific">Tolypocladium capitatum</name>
    <dbReference type="NCBI Taxonomy" id="45235"/>
    <lineage>
        <taxon>Eukaryota</taxon>
        <taxon>Fungi</taxon>
        <taxon>Dikarya</taxon>
        <taxon>Ascomycota</taxon>
        <taxon>Pezizomycotina</taxon>
        <taxon>Sordariomycetes</taxon>
        <taxon>Hypocreomycetidae</taxon>
        <taxon>Hypocreales</taxon>
        <taxon>Ophiocordycipitaceae</taxon>
        <taxon>Tolypocladium</taxon>
    </lineage>
</organism>
<feature type="compositionally biased region" description="Pro residues" evidence="1">
    <location>
        <begin position="314"/>
        <end position="323"/>
    </location>
</feature>
<reference evidence="2 3" key="1">
    <citation type="submission" date="2017-08" db="EMBL/GenBank/DDBJ databases">
        <title>Harnessing the power of phylogenomics to disentangle the directionality and signatures of interkingdom host jumping in the parasitic fungal genus Tolypocladium.</title>
        <authorList>
            <person name="Quandt C.A."/>
            <person name="Patterson W."/>
            <person name="Spatafora J.W."/>
        </authorList>
    </citation>
    <scope>NUCLEOTIDE SEQUENCE [LARGE SCALE GENOMIC DNA]</scope>
    <source>
        <strain evidence="2 3">CBS 113982</strain>
    </source>
</reference>
<sequence>MVRRKRLTRPGLGPPGPFPAAELPESALLVLTPRGSILKLARRVPLVQLRARRVAKDPQQDRHDHGARDAHAQDAGHGQVAIPELVLAFLGVGWPPRVQRIRRRDAAEVAQSRHEGRRGGDANLTVPTLEDLRAPGHANRHGRSEAEADHEETPVARPAVVEGKRGRQEASYLNADGSGKEECSIAVEAVRDGGHEEDRNQVHLGVLSAESTNIQRAEDSLSYNPDGRKEKGYLDVSRLWLDCGDDDGAVQLGADAYPHHAEVHQAQRPQAPIQQDKAEVLPRPGARMVDAFEIVVVNKRILARERLGSGRHPLQPPGTPPLLPRGQGPIGEPPQEDEAQHDGDDAINQKHPTEPDEPPGAVHELEARRDEADHGRRHLGRGEVHADSLAGPRRRVEERQVKCHARPHARNHQAQQEAQKLDAPGVLDGCEAGPDEARGKDDPRHPDPGAQLAHYEVGREVEYDVGDVEEREGRGDVLGREAKHRHEIVAHVLVHRLGDANVGADGRAEKVEDPECWSCISEGFHYHGWLRTHLG</sequence>
<keyword evidence="3" id="KW-1185">Reference proteome</keyword>
<feature type="compositionally biased region" description="Basic and acidic residues" evidence="1">
    <location>
        <begin position="435"/>
        <end position="447"/>
    </location>
</feature>
<feature type="region of interest" description="Disordered" evidence="1">
    <location>
        <begin position="52"/>
        <end position="76"/>
    </location>
</feature>
<dbReference type="EMBL" id="NRSZ01000641">
    <property type="protein sequence ID" value="PNY25928.1"/>
    <property type="molecule type" value="Genomic_DNA"/>
</dbReference>
<protein>
    <submittedName>
        <fullName evidence="2">Uncharacterized protein</fullName>
    </submittedName>
</protein>
<comment type="caution">
    <text evidence="2">The sequence shown here is derived from an EMBL/GenBank/DDBJ whole genome shotgun (WGS) entry which is preliminary data.</text>
</comment>
<name>A0A2K3QEF4_9HYPO</name>
<feature type="region of interest" description="Disordered" evidence="1">
    <location>
        <begin position="307"/>
        <end position="450"/>
    </location>
</feature>
<evidence type="ECO:0000256" key="1">
    <source>
        <dbReference type="SAM" id="MobiDB-lite"/>
    </source>
</evidence>
<gene>
    <name evidence="2" type="ORF">TCAP_04124</name>
</gene>